<dbReference type="Gene3D" id="3.40.50.880">
    <property type="match status" value="1"/>
</dbReference>
<proteinExistence type="predicted"/>
<organism evidence="2 3">
    <name type="scientific">Mucisphaera calidilacus</name>
    <dbReference type="NCBI Taxonomy" id="2527982"/>
    <lineage>
        <taxon>Bacteria</taxon>
        <taxon>Pseudomonadati</taxon>
        <taxon>Planctomycetota</taxon>
        <taxon>Phycisphaerae</taxon>
        <taxon>Phycisphaerales</taxon>
        <taxon>Phycisphaeraceae</taxon>
        <taxon>Mucisphaera</taxon>
    </lineage>
</organism>
<dbReference type="EMBL" id="CP036280">
    <property type="protein sequence ID" value="QDU72869.1"/>
    <property type="molecule type" value="Genomic_DNA"/>
</dbReference>
<dbReference type="InterPro" id="IPR029062">
    <property type="entry name" value="Class_I_gatase-like"/>
</dbReference>
<evidence type="ECO:0000313" key="3">
    <source>
        <dbReference type="Proteomes" id="UP000320386"/>
    </source>
</evidence>
<sequence>MVVTLAQSARWTIGWQADIPAWGWVLVILLITAVVAWAYTRLNGPPRARAAAATCRVLALLLIALLLAGPELIWSIDRTEPDRVEILIDRSLSMTLSDTRRDLDGQNLTRDQAARQALAELDQWVLTRPDGTESRNRNTAWSAFSDSIHTIEPRPDTWPEPTGRSTRIVNALRQTLNRNNQETLAGWVIVTDGRSDKALPPELLEQLEQQATPIHAVILGGASTITDVAIVDVQAPDAVFLGDRVPVRVTLEGNTESQPTQVRLIDKNTGNTLAQATTSQTTARLAARPEEPGDQTWVVQITTDNDQVPQNNRREITLRVVDRPVRVLLVDGYPRWEFRFLKNLLLREQSVELSSLLLSADRGFAQEGDRPIQRLPEEQAELEPYDLIILGDIPPAFLSDRQNQLILEHVGKRGAGLIWLGGPEHTPASFADTPLTPLLPTLDPAAITQRSVADTPFVIHTAPAAETLGLLEPQALETRRGMVWIQALTQLKPTAEPLLLAHHPDDAEPLPAVVWMRYGAGQVLYLATDEWWRWRYAQGETPYSRFWLPLVRLAVRDRLDRARDNQPTLTVNPAVARVGQTVIIRYDGPSDATPRITLEPRTSNAPRQTRDLLPDADGPFLRWSLPFLAGTPGTWDIRTENDGPATQLTVLDDSPEFRHTQPDRQRLLTLTQRTGGQLYDLDDASRIAGAIPSRARTIVEETRKPIWSSWPIFLAILTLLTAEWITRRWAGLS</sequence>
<dbReference type="RefSeq" id="WP_236254462.1">
    <property type="nucleotide sequence ID" value="NZ_CP036280.1"/>
</dbReference>
<keyword evidence="1" id="KW-0472">Membrane</keyword>
<keyword evidence="1" id="KW-1133">Transmembrane helix</keyword>
<name>A0A518C0W5_9BACT</name>
<accession>A0A518C0W5</accession>
<reference evidence="2 3" key="1">
    <citation type="submission" date="2019-02" db="EMBL/GenBank/DDBJ databases">
        <title>Deep-cultivation of Planctomycetes and their phenomic and genomic characterization uncovers novel biology.</title>
        <authorList>
            <person name="Wiegand S."/>
            <person name="Jogler M."/>
            <person name="Boedeker C."/>
            <person name="Pinto D."/>
            <person name="Vollmers J."/>
            <person name="Rivas-Marin E."/>
            <person name="Kohn T."/>
            <person name="Peeters S.H."/>
            <person name="Heuer A."/>
            <person name="Rast P."/>
            <person name="Oberbeckmann S."/>
            <person name="Bunk B."/>
            <person name="Jeske O."/>
            <person name="Meyerdierks A."/>
            <person name="Storesund J.E."/>
            <person name="Kallscheuer N."/>
            <person name="Luecker S."/>
            <person name="Lage O.M."/>
            <person name="Pohl T."/>
            <person name="Merkel B.J."/>
            <person name="Hornburger P."/>
            <person name="Mueller R.-W."/>
            <person name="Bruemmer F."/>
            <person name="Labrenz M."/>
            <person name="Spormann A.M."/>
            <person name="Op den Camp H."/>
            <person name="Overmann J."/>
            <person name="Amann R."/>
            <person name="Jetten M.S.M."/>
            <person name="Mascher T."/>
            <person name="Medema M.H."/>
            <person name="Devos D.P."/>
            <person name="Kaster A.-K."/>
            <person name="Ovreas L."/>
            <person name="Rohde M."/>
            <person name="Galperin M.Y."/>
            <person name="Jogler C."/>
        </authorList>
    </citation>
    <scope>NUCLEOTIDE SEQUENCE [LARGE SCALE GENOMIC DNA]</scope>
    <source>
        <strain evidence="2 3">Pan265</strain>
    </source>
</reference>
<feature type="transmembrane region" description="Helical" evidence="1">
    <location>
        <begin position="21"/>
        <end position="39"/>
    </location>
</feature>
<gene>
    <name evidence="2" type="ORF">Pan265_27450</name>
</gene>
<protein>
    <recommendedName>
        <fullName evidence="4">VWFA domain-containing protein</fullName>
    </recommendedName>
</protein>
<evidence type="ECO:0000313" key="2">
    <source>
        <dbReference type="EMBL" id="QDU72869.1"/>
    </source>
</evidence>
<evidence type="ECO:0000256" key="1">
    <source>
        <dbReference type="SAM" id="Phobius"/>
    </source>
</evidence>
<keyword evidence="1" id="KW-0812">Transmembrane</keyword>
<dbReference type="InterPro" id="IPR036465">
    <property type="entry name" value="vWFA_dom_sf"/>
</dbReference>
<evidence type="ECO:0008006" key="4">
    <source>
        <dbReference type="Google" id="ProtNLM"/>
    </source>
</evidence>
<dbReference type="Proteomes" id="UP000320386">
    <property type="component" value="Chromosome"/>
</dbReference>
<dbReference type="AlphaFoldDB" id="A0A518C0W5"/>
<dbReference type="PANTHER" id="PTHR37947">
    <property type="entry name" value="BLL2462 PROTEIN"/>
    <property type="match status" value="1"/>
</dbReference>
<dbReference type="SUPFAM" id="SSF52317">
    <property type="entry name" value="Class I glutamine amidotransferase-like"/>
    <property type="match status" value="1"/>
</dbReference>
<keyword evidence="3" id="KW-1185">Reference proteome</keyword>
<dbReference type="KEGG" id="mcad:Pan265_27450"/>
<feature type="transmembrane region" description="Helical" evidence="1">
    <location>
        <begin position="51"/>
        <end position="74"/>
    </location>
</feature>
<dbReference type="SUPFAM" id="SSF53300">
    <property type="entry name" value="vWA-like"/>
    <property type="match status" value="1"/>
</dbReference>
<dbReference type="Gene3D" id="3.40.50.410">
    <property type="entry name" value="von Willebrand factor, type A domain"/>
    <property type="match status" value="1"/>
</dbReference>
<dbReference type="PANTHER" id="PTHR37947:SF1">
    <property type="entry name" value="BLL2462 PROTEIN"/>
    <property type="match status" value="1"/>
</dbReference>